<dbReference type="Proteomes" id="UP000095300">
    <property type="component" value="Unassembled WGS sequence"/>
</dbReference>
<dbReference type="InterPro" id="IPR013217">
    <property type="entry name" value="Methyltransf_12"/>
</dbReference>
<dbReference type="PANTHER" id="PTHR43464:SF23">
    <property type="entry name" value="JUVENILE HORMONE ACID O-METHYLTRANSFERASE"/>
    <property type="match status" value="1"/>
</dbReference>
<gene>
    <name evidence="2" type="primary">106089772</name>
</gene>
<dbReference type="SUPFAM" id="SSF53335">
    <property type="entry name" value="S-adenosyl-L-methionine-dependent methyltransferases"/>
    <property type="match status" value="1"/>
</dbReference>
<sequence>MHSPLEYRKAHQAQRADASQLIEECLPKLKWRFDGHDTLIDVGSSSGDILFDFIYPRMPKNFTRVVCTDVNPKMVKYAKEFYGTYAKTEFRTLNIECQEGVGEQFKGRFDHVTSFYALHWTKDLRKAFRNIYELLRNENGDCLLLFLINWSKVYGFYDILRNSVKWSQYINNFERLTAPLHYSKDPRQDLMDILNDLGFSKYDIEIKDRIVHYDSEEIFRDNMVAISPFITNVPLELREQFGHDLVEAAASLGCRDEEDGSFRISYKVAVVLAIK</sequence>
<dbReference type="GO" id="GO:0010420">
    <property type="term" value="F:polyprenyldihydroxybenzoate methyltransferase activity"/>
    <property type="evidence" value="ECO:0007669"/>
    <property type="project" value="TreeGrafter"/>
</dbReference>
<reference evidence="3" key="1">
    <citation type="submission" date="2015-05" db="EMBL/GenBank/DDBJ databases">
        <authorList>
            <person name="Wilson R.K."/>
            <person name="Warren W.C."/>
            <person name="Olafson P."/>
        </authorList>
    </citation>
    <scope>NUCLEOTIDE SEQUENCE [LARGE SCALE GENOMIC DNA]</scope>
    <source>
        <strain evidence="3">USDA</strain>
    </source>
</reference>
<feature type="domain" description="Methyltransferase type 12" evidence="1">
    <location>
        <begin position="40"/>
        <end position="137"/>
    </location>
</feature>
<dbReference type="VEuPathDB" id="VectorBase:SCAU011423"/>
<dbReference type="CDD" id="cd02440">
    <property type="entry name" value="AdoMet_MTases"/>
    <property type="match status" value="1"/>
</dbReference>
<evidence type="ECO:0000313" key="3">
    <source>
        <dbReference type="Proteomes" id="UP000095300"/>
    </source>
</evidence>
<dbReference type="Gene3D" id="3.40.50.150">
    <property type="entry name" value="Vaccinia Virus protein VP39"/>
    <property type="match status" value="1"/>
</dbReference>
<accession>A0A1I8PV71</accession>
<dbReference type="Pfam" id="PF08242">
    <property type="entry name" value="Methyltransf_12"/>
    <property type="match status" value="1"/>
</dbReference>
<dbReference type="EnsemblMetazoa" id="SCAU011423-RA">
    <property type="protein sequence ID" value="SCAU011423-PA"/>
    <property type="gene ID" value="SCAU011423"/>
</dbReference>
<dbReference type="PANTHER" id="PTHR43464">
    <property type="entry name" value="METHYLTRANSFERASE"/>
    <property type="match status" value="1"/>
</dbReference>
<dbReference type="EnsemblMetazoa" id="SCAU011423-RB">
    <property type="protein sequence ID" value="SCAU011423-PB"/>
    <property type="gene ID" value="SCAU011423"/>
</dbReference>
<proteinExistence type="predicted"/>
<keyword evidence="3" id="KW-1185">Reference proteome</keyword>
<dbReference type="OrthoDB" id="8300214at2759"/>
<dbReference type="KEGG" id="scac:106089772"/>
<organism evidence="2 3">
    <name type="scientific">Stomoxys calcitrans</name>
    <name type="common">Stable fly</name>
    <name type="synonym">Conops calcitrans</name>
    <dbReference type="NCBI Taxonomy" id="35570"/>
    <lineage>
        <taxon>Eukaryota</taxon>
        <taxon>Metazoa</taxon>
        <taxon>Ecdysozoa</taxon>
        <taxon>Arthropoda</taxon>
        <taxon>Hexapoda</taxon>
        <taxon>Insecta</taxon>
        <taxon>Pterygota</taxon>
        <taxon>Neoptera</taxon>
        <taxon>Endopterygota</taxon>
        <taxon>Diptera</taxon>
        <taxon>Brachycera</taxon>
        <taxon>Muscomorpha</taxon>
        <taxon>Muscoidea</taxon>
        <taxon>Muscidae</taxon>
        <taxon>Stomoxys</taxon>
    </lineage>
</organism>
<protein>
    <recommendedName>
        <fullName evidence="1">Methyltransferase type 12 domain-containing protein</fullName>
    </recommendedName>
</protein>
<dbReference type="InterPro" id="IPR029063">
    <property type="entry name" value="SAM-dependent_MTases_sf"/>
</dbReference>
<evidence type="ECO:0000259" key="1">
    <source>
        <dbReference type="Pfam" id="PF08242"/>
    </source>
</evidence>
<name>A0A1I8PV71_STOCA</name>
<reference evidence="2" key="2">
    <citation type="submission" date="2020-05" db="UniProtKB">
        <authorList>
            <consortium name="EnsemblMetazoa"/>
        </authorList>
    </citation>
    <scope>IDENTIFICATION</scope>
    <source>
        <strain evidence="2">USDA</strain>
    </source>
</reference>
<evidence type="ECO:0000313" key="2">
    <source>
        <dbReference type="EnsemblMetazoa" id="SCAU011423-PA"/>
    </source>
</evidence>
<dbReference type="STRING" id="35570.A0A1I8PV71"/>
<dbReference type="AlphaFoldDB" id="A0A1I8PV71"/>